<accession>A0A915CBN6</accession>
<dbReference type="Proteomes" id="UP000887569">
    <property type="component" value="Unplaced"/>
</dbReference>
<dbReference type="Gene3D" id="3.20.20.100">
    <property type="entry name" value="NADP-dependent oxidoreductase domain"/>
    <property type="match status" value="1"/>
</dbReference>
<proteinExistence type="inferred from homology"/>
<dbReference type="SUPFAM" id="SSF51430">
    <property type="entry name" value="NAD(P)-linked oxidoreductase"/>
    <property type="match status" value="1"/>
</dbReference>
<evidence type="ECO:0000256" key="2">
    <source>
        <dbReference type="ARBA" id="ARBA00022857"/>
    </source>
</evidence>
<name>A0A915CBN6_PARUN</name>
<protein>
    <submittedName>
        <fullName evidence="9">NADP-dependent oxidoreductase domain-containing protein</fullName>
    </submittedName>
</protein>
<dbReference type="InterPro" id="IPR018170">
    <property type="entry name" value="Aldo/ket_reductase_CS"/>
</dbReference>
<evidence type="ECO:0000259" key="7">
    <source>
        <dbReference type="Pfam" id="PF00248"/>
    </source>
</evidence>
<evidence type="ECO:0000256" key="5">
    <source>
        <dbReference type="PIRSR" id="PIRSR000097-2"/>
    </source>
</evidence>
<dbReference type="PROSITE" id="PS00798">
    <property type="entry name" value="ALDOKETO_REDUCTASE_1"/>
    <property type="match status" value="1"/>
</dbReference>
<keyword evidence="3" id="KW-0560">Oxidoreductase</keyword>
<organism evidence="8 9">
    <name type="scientific">Parascaris univalens</name>
    <name type="common">Nematode worm</name>
    <dbReference type="NCBI Taxonomy" id="6257"/>
    <lineage>
        <taxon>Eukaryota</taxon>
        <taxon>Metazoa</taxon>
        <taxon>Ecdysozoa</taxon>
        <taxon>Nematoda</taxon>
        <taxon>Chromadorea</taxon>
        <taxon>Rhabditida</taxon>
        <taxon>Spirurina</taxon>
        <taxon>Ascaridomorpha</taxon>
        <taxon>Ascaridoidea</taxon>
        <taxon>Ascarididae</taxon>
        <taxon>Parascaris</taxon>
    </lineage>
</organism>
<dbReference type="Pfam" id="PF00248">
    <property type="entry name" value="Aldo_ket_red"/>
    <property type="match status" value="1"/>
</dbReference>
<feature type="domain" description="NADP-dependent oxidoreductase" evidence="7">
    <location>
        <begin position="34"/>
        <end position="310"/>
    </location>
</feature>
<dbReference type="AlphaFoldDB" id="A0A915CBN6"/>
<dbReference type="InterPro" id="IPR036812">
    <property type="entry name" value="NAD(P)_OxRdtase_dom_sf"/>
</dbReference>
<dbReference type="PANTHER" id="PTHR43827">
    <property type="entry name" value="2,5-DIKETO-D-GLUCONIC ACID REDUCTASE"/>
    <property type="match status" value="1"/>
</dbReference>
<dbReference type="InterPro" id="IPR020471">
    <property type="entry name" value="AKR"/>
</dbReference>
<reference evidence="9" key="1">
    <citation type="submission" date="2022-11" db="UniProtKB">
        <authorList>
            <consortium name="WormBaseParasite"/>
        </authorList>
    </citation>
    <scope>IDENTIFICATION</scope>
</reference>
<dbReference type="FunFam" id="3.20.20.100:FF:000006">
    <property type="entry name" value="Aldo-keto reductase family 1 member A1"/>
    <property type="match status" value="1"/>
</dbReference>
<dbReference type="PROSITE" id="PS00063">
    <property type="entry name" value="ALDOKETO_REDUCTASE_3"/>
    <property type="match status" value="1"/>
</dbReference>
<evidence type="ECO:0000256" key="3">
    <source>
        <dbReference type="ARBA" id="ARBA00023002"/>
    </source>
</evidence>
<evidence type="ECO:0000313" key="9">
    <source>
        <dbReference type="WBParaSite" id="PgR115X_g004_t01"/>
    </source>
</evidence>
<evidence type="ECO:0000256" key="1">
    <source>
        <dbReference type="ARBA" id="ARBA00007905"/>
    </source>
</evidence>
<feature type="site" description="Lowers pKa of active site Tyr" evidence="6">
    <location>
        <position position="96"/>
    </location>
</feature>
<dbReference type="PANTHER" id="PTHR43827:SF3">
    <property type="entry name" value="NADP-DEPENDENT OXIDOREDUCTASE DOMAIN-CONTAINING PROTEIN"/>
    <property type="match status" value="1"/>
</dbReference>
<evidence type="ECO:0000256" key="4">
    <source>
        <dbReference type="PIRSR" id="PIRSR000097-1"/>
    </source>
</evidence>
<dbReference type="InterPro" id="IPR023210">
    <property type="entry name" value="NADP_OxRdtase_dom"/>
</dbReference>
<evidence type="ECO:0000256" key="6">
    <source>
        <dbReference type="PIRSR" id="PIRSR000097-3"/>
    </source>
</evidence>
<keyword evidence="8" id="KW-1185">Reference proteome</keyword>
<dbReference type="GO" id="GO:0016616">
    <property type="term" value="F:oxidoreductase activity, acting on the CH-OH group of donors, NAD or NADP as acceptor"/>
    <property type="evidence" value="ECO:0007669"/>
    <property type="project" value="UniProtKB-ARBA"/>
</dbReference>
<dbReference type="WBParaSite" id="PgR115X_g004_t01">
    <property type="protein sequence ID" value="PgR115X_g004_t01"/>
    <property type="gene ID" value="PgR115X_g004"/>
</dbReference>
<feature type="binding site" evidence="5">
    <location>
        <position position="129"/>
    </location>
    <ligand>
        <name>substrate</name>
    </ligand>
</feature>
<sequence length="334" mass="38216">ANSRKDELFGSKGPNEMVTVPTKTLNSGYTVPVLGLGTWLSQPGEVGKAVEYAIKNGYRHIDCAYAYMNQKEVGEALSRVFAEKIVQRDEMFITSKVWNTFHSYELAKKCVDEILADLSLDYLDLCLIHWPHGYEEGGDIFPKTEDGKKMKYSNVDYLETWRALEDCVAIGKIRSLGVSNFNHKQIDRIIENCIVKPAMLQVELHPYFQQRKLREFCLAQGITITAYSPLGNPSMPFRREGDAVALEDAIVKQIAKKHDRTPAQVILRWEIMKGIVVIPKSVSEERIIENIKLFDFSLSAEEMAEMDDLDRNWRILDLTSRDGDHPLFPFIEEY</sequence>
<feature type="active site" description="Proton donor" evidence="4">
    <location>
        <position position="67"/>
    </location>
</feature>
<evidence type="ECO:0000313" key="8">
    <source>
        <dbReference type="Proteomes" id="UP000887569"/>
    </source>
</evidence>
<dbReference type="PIRSF" id="PIRSF000097">
    <property type="entry name" value="AKR"/>
    <property type="match status" value="1"/>
</dbReference>
<dbReference type="PROSITE" id="PS00062">
    <property type="entry name" value="ALDOKETO_REDUCTASE_2"/>
    <property type="match status" value="1"/>
</dbReference>
<comment type="similarity">
    <text evidence="1">Belongs to the aldo/keto reductase family.</text>
</comment>
<dbReference type="PRINTS" id="PR00069">
    <property type="entry name" value="ALDKETRDTASE"/>
</dbReference>
<keyword evidence="2" id="KW-0521">NADP</keyword>